<evidence type="ECO:0000256" key="11">
    <source>
        <dbReference type="ARBA" id="ARBA00041516"/>
    </source>
</evidence>
<dbReference type="OrthoDB" id="4082933at2759"/>
<dbReference type="GO" id="GO:0009277">
    <property type="term" value="C:fungal-type cell wall"/>
    <property type="evidence" value="ECO:0007669"/>
    <property type="project" value="TreeGrafter"/>
</dbReference>
<comment type="similarity">
    <text evidence="2">Belongs to the glycosyl hydrolase 17 family.</text>
</comment>
<keyword evidence="4" id="KW-0964">Secreted</keyword>
<evidence type="ECO:0000256" key="10">
    <source>
        <dbReference type="ARBA" id="ARBA00041495"/>
    </source>
</evidence>
<dbReference type="SUPFAM" id="SSF51445">
    <property type="entry name" value="(Trans)glycosidases"/>
    <property type="match status" value="1"/>
</dbReference>
<evidence type="ECO:0000256" key="5">
    <source>
        <dbReference type="ARBA" id="ARBA00022729"/>
    </source>
</evidence>
<keyword evidence="7" id="KW-0326">Glycosidase</keyword>
<sequence>MKYSFVALAATSIFGGALAAGHGHHHHRRHHNNMPRDPQECALPEVPVPCTTVVTSYLVPVEHTYPSQTPVVQETNYVAPTIEATTYYTETTSTTVEVAYPSTTVVEIPHGEVPTPEVTICPTPGIYTIPEKTMTVTSTEYLCGKETTTLPPGIHTIGGVTTVVETQTTVTCPVAITETQDSTVTSKVVMTTYVCPTPGTYTIAPITTTVTQTTVVPCEYPTVTSYEPGVYTRPEEVITITKTNEVYVCPTFKHVDVTQTVVPVPEETSTPYPTEETSTPYPTEETEKTHPTKETYTLPPTEKPPVVEETTSAPVETRDATTTPVSAPTNLPHGTSGPSWGITYSPYNDDQSCKTKDQVASDIQAIAAAGFKNIRLYSSDCGSLDTVVPACETYQIKIIFGIFIRDTSCQADDDLARILAWKKWEYVTMFVVGNEALFQGFCQPQQFADYITEVKNKLRGNGYDGPVTTTEPLNIIEQHYQVLCPALDVVSINCHPYFNPDVTADQAGPFLNTQLKRAEDLCGKTGYVLEAGWPNAGNTNGKAIASPEAQKTAVNSILTDCPTERICLFTWRNDKWKQPGGFNVEQNFGCGNLF</sequence>
<protein>
    <recommendedName>
        <fullName evidence="9">Probable beta-glucosidase btgE</fullName>
    </recommendedName>
    <alternativeName>
        <fullName evidence="10">Beta-D-glucoside glucohydrolase btgE</fullName>
    </alternativeName>
    <alternativeName>
        <fullName evidence="12">Cellobiase btgE</fullName>
    </alternativeName>
    <alternativeName>
        <fullName evidence="11">Gentiobiase btgE</fullName>
    </alternativeName>
</protein>
<evidence type="ECO:0000256" key="1">
    <source>
        <dbReference type="ARBA" id="ARBA00004191"/>
    </source>
</evidence>
<evidence type="ECO:0000256" key="9">
    <source>
        <dbReference type="ARBA" id="ARBA00039284"/>
    </source>
</evidence>
<gene>
    <name evidence="15" type="ORF">L211DRAFT_780483</name>
</gene>
<evidence type="ECO:0000256" key="12">
    <source>
        <dbReference type="ARBA" id="ARBA00042762"/>
    </source>
</evidence>
<evidence type="ECO:0000256" key="7">
    <source>
        <dbReference type="ARBA" id="ARBA00023295"/>
    </source>
</evidence>
<evidence type="ECO:0000313" key="15">
    <source>
        <dbReference type="EMBL" id="RPB27084.1"/>
    </source>
</evidence>
<keyword evidence="3" id="KW-0134">Cell wall</keyword>
<dbReference type="PANTHER" id="PTHR16631:SF24">
    <property type="entry name" value="FAMILY 17 GLUCOSIDASE SCW11-RELATED"/>
    <property type="match status" value="1"/>
</dbReference>
<evidence type="ECO:0000256" key="13">
    <source>
        <dbReference type="SAM" id="MobiDB-lite"/>
    </source>
</evidence>
<evidence type="ECO:0000256" key="4">
    <source>
        <dbReference type="ARBA" id="ARBA00022525"/>
    </source>
</evidence>
<proteinExistence type="inferred from homology"/>
<dbReference type="PANTHER" id="PTHR16631">
    <property type="entry name" value="GLUCAN 1,3-BETA-GLUCOSIDASE"/>
    <property type="match status" value="1"/>
</dbReference>
<keyword evidence="5 14" id="KW-0732">Signal</keyword>
<evidence type="ECO:0000256" key="6">
    <source>
        <dbReference type="ARBA" id="ARBA00022801"/>
    </source>
</evidence>
<evidence type="ECO:0000313" key="16">
    <source>
        <dbReference type="Proteomes" id="UP000267821"/>
    </source>
</evidence>
<feature type="region of interest" description="Disordered" evidence="13">
    <location>
        <begin position="265"/>
        <end position="338"/>
    </location>
</feature>
<evidence type="ECO:0000256" key="2">
    <source>
        <dbReference type="ARBA" id="ARBA00008773"/>
    </source>
</evidence>
<feature type="compositionally biased region" description="Low complexity" evidence="13">
    <location>
        <begin position="265"/>
        <end position="283"/>
    </location>
</feature>
<dbReference type="InterPro" id="IPR050732">
    <property type="entry name" value="Beta-glucan_modifiers"/>
</dbReference>
<dbReference type="AlphaFoldDB" id="A0A3N4LW02"/>
<dbReference type="Proteomes" id="UP000267821">
    <property type="component" value="Unassembled WGS sequence"/>
</dbReference>
<dbReference type="GO" id="GO:0009986">
    <property type="term" value="C:cell surface"/>
    <property type="evidence" value="ECO:0007669"/>
    <property type="project" value="TreeGrafter"/>
</dbReference>
<dbReference type="STRING" id="1051890.A0A3N4LW02"/>
<keyword evidence="6 15" id="KW-0378">Hydrolase</keyword>
<name>A0A3N4LW02_9PEZI</name>
<reference evidence="15 16" key="1">
    <citation type="journal article" date="2018" name="Nat. Ecol. Evol.">
        <title>Pezizomycetes genomes reveal the molecular basis of ectomycorrhizal truffle lifestyle.</title>
        <authorList>
            <person name="Murat C."/>
            <person name="Payen T."/>
            <person name="Noel B."/>
            <person name="Kuo A."/>
            <person name="Morin E."/>
            <person name="Chen J."/>
            <person name="Kohler A."/>
            <person name="Krizsan K."/>
            <person name="Balestrini R."/>
            <person name="Da Silva C."/>
            <person name="Montanini B."/>
            <person name="Hainaut M."/>
            <person name="Levati E."/>
            <person name="Barry K.W."/>
            <person name="Belfiori B."/>
            <person name="Cichocki N."/>
            <person name="Clum A."/>
            <person name="Dockter R.B."/>
            <person name="Fauchery L."/>
            <person name="Guy J."/>
            <person name="Iotti M."/>
            <person name="Le Tacon F."/>
            <person name="Lindquist E.A."/>
            <person name="Lipzen A."/>
            <person name="Malagnac F."/>
            <person name="Mello A."/>
            <person name="Molinier V."/>
            <person name="Miyauchi S."/>
            <person name="Poulain J."/>
            <person name="Riccioni C."/>
            <person name="Rubini A."/>
            <person name="Sitrit Y."/>
            <person name="Splivallo R."/>
            <person name="Traeger S."/>
            <person name="Wang M."/>
            <person name="Zifcakova L."/>
            <person name="Wipf D."/>
            <person name="Zambonelli A."/>
            <person name="Paolocci F."/>
            <person name="Nowrousian M."/>
            <person name="Ottonello S."/>
            <person name="Baldrian P."/>
            <person name="Spatafora J.W."/>
            <person name="Henrissat B."/>
            <person name="Nagy L.G."/>
            <person name="Aury J.M."/>
            <person name="Wincker P."/>
            <person name="Grigoriev I.V."/>
            <person name="Bonfante P."/>
            <person name="Martin F.M."/>
        </authorList>
    </citation>
    <scope>NUCLEOTIDE SEQUENCE [LARGE SCALE GENOMIC DNA]</scope>
    <source>
        <strain evidence="15 16">ATCC MYA-4762</strain>
    </source>
</reference>
<evidence type="ECO:0000256" key="3">
    <source>
        <dbReference type="ARBA" id="ARBA00022512"/>
    </source>
</evidence>
<dbReference type="InterPro" id="IPR017853">
    <property type="entry name" value="GH"/>
</dbReference>
<dbReference type="Gene3D" id="3.20.20.80">
    <property type="entry name" value="Glycosidases"/>
    <property type="match status" value="1"/>
</dbReference>
<evidence type="ECO:0000256" key="8">
    <source>
        <dbReference type="ARBA" id="ARBA00024983"/>
    </source>
</evidence>
<keyword evidence="16" id="KW-1185">Reference proteome</keyword>
<dbReference type="InParanoid" id="A0A3N4LW02"/>
<feature type="signal peptide" evidence="14">
    <location>
        <begin position="1"/>
        <end position="19"/>
    </location>
</feature>
<dbReference type="EMBL" id="ML121532">
    <property type="protein sequence ID" value="RPB27084.1"/>
    <property type="molecule type" value="Genomic_DNA"/>
</dbReference>
<evidence type="ECO:0000256" key="14">
    <source>
        <dbReference type="SAM" id="SignalP"/>
    </source>
</evidence>
<organism evidence="15 16">
    <name type="scientific">Terfezia boudieri ATCC MYA-4762</name>
    <dbReference type="NCBI Taxonomy" id="1051890"/>
    <lineage>
        <taxon>Eukaryota</taxon>
        <taxon>Fungi</taxon>
        <taxon>Dikarya</taxon>
        <taxon>Ascomycota</taxon>
        <taxon>Pezizomycotina</taxon>
        <taxon>Pezizomycetes</taxon>
        <taxon>Pezizales</taxon>
        <taxon>Pezizaceae</taxon>
        <taxon>Terfezia</taxon>
    </lineage>
</organism>
<accession>A0A3N4LW02</accession>
<feature type="chain" id="PRO_5018220088" description="Probable beta-glucosidase btgE" evidence="14">
    <location>
        <begin position="20"/>
        <end position="594"/>
    </location>
</feature>
<dbReference type="GO" id="GO:0071555">
    <property type="term" value="P:cell wall organization"/>
    <property type="evidence" value="ECO:0007669"/>
    <property type="project" value="TreeGrafter"/>
</dbReference>
<comment type="subcellular location">
    <subcellularLocation>
        <location evidence="1">Secreted</location>
        <location evidence="1">Cell wall</location>
    </subcellularLocation>
</comment>
<feature type="compositionally biased region" description="Polar residues" evidence="13">
    <location>
        <begin position="320"/>
        <end position="338"/>
    </location>
</feature>
<comment type="function">
    <text evidence="8">Beta-glucosidases are one of a number of cellulolytic enzymes involved in the degradation of cellulosic biomass. Catalyzes the last step releasing glucose from the inhibitory cellobiose.</text>
</comment>
<dbReference type="GO" id="GO:0005576">
    <property type="term" value="C:extracellular region"/>
    <property type="evidence" value="ECO:0007669"/>
    <property type="project" value="TreeGrafter"/>
</dbReference>
<dbReference type="GO" id="GO:0042973">
    <property type="term" value="F:glucan endo-1,3-beta-D-glucosidase activity"/>
    <property type="evidence" value="ECO:0007669"/>
    <property type="project" value="TreeGrafter"/>
</dbReference>